<dbReference type="STRING" id="37752.IW18_06820"/>
<evidence type="ECO:0000313" key="1">
    <source>
        <dbReference type="EMBL" id="KIO53505.1"/>
    </source>
</evidence>
<dbReference type="EMBL" id="MUGX01000008">
    <property type="protein sequence ID" value="OXA89558.1"/>
    <property type="molecule type" value="Genomic_DNA"/>
</dbReference>
<evidence type="ECO:0000313" key="3">
    <source>
        <dbReference type="Proteomes" id="UP000032061"/>
    </source>
</evidence>
<dbReference type="RefSeq" id="WP_041516845.1">
    <property type="nucleotide sequence ID" value="NZ_JPRK01000006.1"/>
</dbReference>
<comment type="caution">
    <text evidence="1">The sequence shown here is derived from an EMBL/GenBank/DDBJ whole genome shotgun (WGS) entry which is preliminary data.</text>
</comment>
<protein>
    <submittedName>
        <fullName evidence="1">Uncharacterized protein</fullName>
    </submittedName>
</protein>
<proteinExistence type="predicted"/>
<gene>
    <name evidence="2" type="ORF">B0A73_04010</name>
    <name evidence="1" type="ORF">IW18_06820</name>
</gene>
<evidence type="ECO:0000313" key="4">
    <source>
        <dbReference type="Proteomes" id="UP000198302"/>
    </source>
</evidence>
<reference evidence="2 4" key="2">
    <citation type="submission" date="2016-11" db="EMBL/GenBank/DDBJ databases">
        <title>Whole genomes of Flavobacteriaceae.</title>
        <authorList>
            <person name="Stine C."/>
            <person name="Li C."/>
            <person name="Tadesse D."/>
        </authorList>
    </citation>
    <scope>NUCLEOTIDE SEQUENCE [LARGE SCALE GENOMIC DNA]</scope>
    <source>
        <strain evidence="2 4">ATCC 51468</strain>
    </source>
</reference>
<dbReference type="SUPFAM" id="SSF50998">
    <property type="entry name" value="Quinoprotein alcohol dehydrogenase-like"/>
    <property type="match status" value="1"/>
</dbReference>
<dbReference type="EMBL" id="JPRK01000006">
    <property type="protein sequence ID" value="KIO53505.1"/>
    <property type="molecule type" value="Genomic_DNA"/>
</dbReference>
<organism evidence="1 3">
    <name type="scientific">Flavobacterium hibernum</name>
    <dbReference type="NCBI Taxonomy" id="37752"/>
    <lineage>
        <taxon>Bacteria</taxon>
        <taxon>Pseudomonadati</taxon>
        <taxon>Bacteroidota</taxon>
        <taxon>Flavobacteriia</taxon>
        <taxon>Flavobacteriales</taxon>
        <taxon>Flavobacteriaceae</taxon>
        <taxon>Flavobacterium</taxon>
    </lineage>
</organism>
<accession>A0A0D0EM80</accession>
<keyword evidence="4" id="KW-1185">Reference proteome</keyword>
<dbReference type="AlphaFoldDB" id="A0A0D0EM80"/>
<dbReference type="OrthoDB" id="334526at2"/>
<dbReference type="InterPro" id="IPR011047">
    <property type="entry name" value="Quinoprotein_ADH-like_sf"/>
</dbReference>
<reference evidence="1 3" key="1">
    <citation type="submission" date="2015-01" db="EMBL/GenBank/DDBJ databases">
        <title>Genome of Flavobacterium hibernum DSM 12611.</title>
        <authorList>
            <person name="Stropko S.J."/>
            <person name="Pipes S.E."/>
            <person name="Newman J.D."/>
        </authorList>
    </citation>
    <scope>NUCLEOTIDE SEQUENCE [LARGE SCALE GENOMIC DNA]</scope>
    <source>
        <strain evidence="1 3">DSM 12611</strain>
    </source>
</reference>
<evidence type="ECO:0000313" key="2">
    <source>
        <dbReference type="EMBL" id="OXA89558.1"/>
    </source>
</evidence>
<name>A0A0D0EM80_9FLAO</name>
<sequence length="204" mass="24347">MKIDYKNFEIELLYDYNNNRDSVIKPKNNQIYFGGEEKVPVYRSRHFIILKEFGIEISNITIYQTNSISGIFEDTFIVEDDKIWVISGNTIYCLEIPSLKLIWHKEFDLATNFSIHKLKNDFIIRGELLIFRISIEGEIIWSFGGRDIWFNPEGYNELTIEDNAIRLFDFDSNEYVIDFDGNQIEDIPRIYAQEIKKKWWRIFG</sequence>
<dbReference type="Proteomes" id="UP000198302">
    <property type="component" value="Unassembled WGS sequence"/>
</dbReference>
<dbReference type="Proteomes" id="UP000032061">
    <property type="component" value="Unassembled WGS sequence"/>
</dbReference>